<dbReference type="Gene3D" id="3.40.50.300">
    <property type="entry name" value="P-loop containing nucleotide triphosphate hydrolases"/>
    <property type="match status" value="1"/>
</dbReference>
<organism evidence="2 3">
    <name type="scientific">Colletotrichum asianum</name>
    <dbReference type="NCBI Taxonomy" id="702518"/>
    <lineage>
        <taxon>Eukaryota</taxon>
        <taxon>Fungi</taxon>
        <taxon>Dikarya</taxon>
        <taxon>Ascomycota</taxon>
        <taxon>Pezizomycotina</taxon>
        <taxon>Sordariomycetes</taxon>
        <taxon>Hypocreomycetidae</taxon>
        <taxon>Glomerellales</taxon>
        <taxon>Glomerellaceae</taxon>
        <taxon>Colletotrichum</taxon>
        <taxon>Colletotrichum gloeosporioides species complex</taxon>
    </lineage>
</organism>
<dbReference type="AlphaFoldDB" id="A0A8H3WPA6"/>
<gene>
    <name evidence="2" type="ORF">GQ607_003094</name>
</gene>
<dbReference type="SUPFAM" id="SSF52540">
    <property type="entry name" value="P-loop containing nucleoside triphosphate hydrolases"/>
    <property type="match status" value="1"/>
</dbReference>
<evidence type="ECO:0000313" key="2">
    <source>
        <dbReference type="EMBL" id="KAF0329526.1"/>
    </source>
</evidence>
<evidence type="ECO:0000256" key="1">
    <source>
        <dbReference type="SAM" id="Phobius"/>
    </source>
</evidence>
<keyword evidence="1" id="KW-0472">Membrane</keyword>
<reference evidence="2 3" key="1">
    <citation type="submission" date="2019-12" db="EMBL/GenBank/DDBJ databases">
        <title>A genome sequence resource for the geographically widespread anthracnose pathogen Colletotrichum asianum.</title>
        <authorList>
            <person name="Meng Y."/>
        </authorList>
    </citation>
    <scope>NUCLEOTIDE SEQUENCE [LARGE SCALE GENOMIC DNA]</scope>
    <source>
        <strain evidence="2 3">ICMP 18580</strain>
    </source>
</reference>
<name>A0A8H3WPA6_9PEZI</name>
<evidence type="ECO:0000313" key="3">
    <source>
        <dbReference type="Proteomes" id="UP000434172"/>
    </source>
</evidence>
<dbReference type="Proteomes" id="UP000434172">
    <property type="component" value="Unassembled WGS sequence"/>
</dbReference>
<dbReference type="InterPro" id="IPR027417">
    <property type="entry name" value="P-loop_NTPase"/>
</dbReference>
<dbReference type="OrthoDB" id="408152at2759"/>
<keyword evidence="1" id="KW-0812">Transmembrane</keyword>
<dbReference type="Pfam" id="PF17784">
    <property type="entry name" value="Sulfotransfer_4"/>
    <property type="match status" value="1"/>
</dbReference>
<dbReference type="EMBL" id="WOWK01000011">
    <property type="protein sequence ID" value="KAF0329526.1"/>
    <property type="molecule type" value="Genomic_DNA"/>
</dbReference>
<protein>
    <submittedName>
        <fullName evidence="2">Nad dependent epimerase</fullName>
    </submittedName>
</protein>
<keyword evidence="3" id="KW-1185">Reference proteome</keyword>
<dbReference type="InterPro" id="IPR040632">
    <property type="entry name" value="Sulfotransfer_4"/>
</dbReference>
<keyword evidence="1" id="KW-1133">Transmembrane helix</keyword>
<comment type="caution">
    <text evidence="2">The sequence shown here is derived from an EMBL/GenBank/DDBJ whole genome shotgun (WGS) entry which is preliminary data.</text>
</comment>
<accession>A0A8H3WPA6</accession>
<dbReference type="PANTHER" id="PTHR36978">
    <property type="entry name" value="P-LOOP CONTAINING NUCLEOTIDE TRIPHOSPHATE HYDROLASE"/>
    <property type="match status" value="1"/>
</dbReference>
<dbReference type="PANTHER" id="PTHR36978:SF4">
    <property type="entry name" value="P-LOOP CONTAINING NUCLEOSIDE TRIPHOSPHATE HYDROLASE PROTEIN"/>
    <property type="match status" value="1"/>
</dbReference>
<feature type="transmembrane region" description="Helical" evidence="1">
    <location>
        <begin position="256"/>
        <end position="277"/>
    </location>
</feature>
<sequence length="284" mass="32325">MGLTAGGASRPITDVFTNDTDIDRRKLTRVVPMKVLCLGLGRTGTASLRAALKQLGYVDTYHMLNASAENPPDCLLWSEALAAKFDGVGSFGKDKWDALLGHCQAVCDWPAASFAEELIAAYPDAKVLLTTRDVDRWHQSALGTVNYRANDPFLWALSYVDWASSMYYPMLHKYWSTIFKGDFEKHGKQVFLEHNEHIRSIVPEENLLEFRMSDGWEPLCKFLGCPVPDTPFPYVNEGDSFIGRTRRRNFMQLCNVLFRWMTWGMAGWGMFSVAQTWNVHKYLM</sequence>
<proteinExistence type="predicted"/>